<comment type="caution">
    <text evidence="4">The sequence shown here is derived from an EMBL/GenBank/DDBJ whole genome shotgun (WGS) entry which is preliminary data.</text>
</comment>
<dbReference type="AlphaFoldDB" id="W9VDZ6"/>
<feature type="domain" description="4'-phosphopantetheinyl transferase" evidence="3">
    <location>
        <begin position="108"/>
        <end position="169"/>
    </location>
</feature>
<dbReference type="InterPro" id="IPR008278">
    <property type="entry name" value="4-PPantetheinyl_Trfase_dom"/>
</dbReference>
<dbReference type="Gene3D" id="3.90.470.20">
    <property type="entry name" value="4'-phosphopantetheinyl transferase domain"/>
    <property type="match status" value="1"/>
</dbReference>
<dbReference type="EMBL" id="AONC01000044">
    <property type="protein sequence ID" value="EXJ14267.1"/>
    <property type="molecule type" value="Genomic_DNA"/>
</dbReference>
<dbReference type="eggNOG" id="COG2091">
    <property type="taxonomic scope" value="Bacteria"/>
</dbReference>
<dbReference type="SUPFAM" id="SSF56214">
    <property type="entry name" value="4'-phosphopantetheinyl transferase"/>
    <property type="match status" value="2"/>
</dbReference>
<accession>W9VDZ6</accession>
<keyword evidence="5" id="KW-1185">Reference proteome</keyword>
<keyword evidence="2 4" id="KW-0808">Transferase</keyword>
<dbReference type="RefSeq" id="WP_232424199.1">
    <property type="nucleotide sequence ID" value="NZ_AONC01000044.1"/>
</dbReference>
<dbReference type="InterPro" id="IPR050559">
    <property type="entry name" value="P-Pant_transferase_sf"/>
</dbReference>
<reference evidence="4 5" key="1">
    <citation type="submission" date="2012-11" db="EMBL/GenBank/DDBJ databases">
        <title>Genome assembly of Thiorhodococcus sp. AK35.</title>
        <authorList>
            <person name="Nupur N."/>
            <person name="Khatri I."/>
            <person name="Subramanian S."/>
            <person name="Pinnaka A."/>
        </authorList>
    </citation>
    <scope>NUCLEOTIDE SEQUENCE [LARGE SCALE GENOMIC DNA]</scope>
    <source>
        <strain evidence="4 5">AK35</strain>
    </source>
</reference>
<dbReference type="GO" id="GO:0008897">
    <property type="term" value="F:holo-[acyl-carrier-protein] synthase activity"/>
    <property type="evidence" value="ECO:0007669"/>
    <property type="project" value="InterPro"/>
</dbReference>
<dbReference type="GO" id="GO:0000287">
    <property type="term" value="F:magnesium ion binding"/>
    <property type="evidence" value="ECO:0007669"/>
    <property type="project" value="InterPro"/>
</dbReference>
<comment type="similarity">
    <text evidence="1">Belongs to the P-Pant transferase superfamily. Gsp/Sfp/HetI/AcpT family.</text>
</comment>
<evidence type="ECO:0000313" key="5">
    <source>
        <dbReference type="Proteomes" id="UP000019460"/>
    </source>
</evidence>
<gene>
    <name evidence="4" type="ORF">D779_2805</name>
</gene>
<dbReference type="Proteomes" id="UP000019460">
    <property type="component" value="Unassembled WGS sequence"/>
</dbReference>
<sequence length="212" mass="23554">MHLWKIRADETGMALNTCLRLLGERQRARAERMRHQPYRERYIRAQAGLRLILGRYLDTDPGSIRFGHGPAGKPFVDSSGHPIAFNLTTTGDLALVAVGAGNGPDAEIGVDCEWIRPRIDIQAVARRMFSPEVAESLAQLPEAERLERFYRDWTALEADAKCDGRGLFRPRAPDAVAPQVLHCIPEPGYVAAIARARLPALETWSTFDLTPG</sequence>
<dbReference type="PANTHER" id="PTHR12215:SF10">
    <property type="entry name" value="L-AMINOADIPATE-SEMIALDEHYDE DEHYDROGENASE-PHOSPHOPANTETHEINYL TRANSFERASE"/>
    <property type="match status" value="1"/>
</dbReference>
<dbReference type="PANTHER" id="PTHR12215">
    <property type="entry name" value="PHOSPHOPANTETHEINE TRANSFERASE"/>
    <property type="match status" value="1"/>
</dbReference>
<evidence type="ECO:0000313" key="4">
    <source>
        <dbReference type="EMBL" id="EXJ14267.1"/>
    </source>
</evidence>
<dbReference type="Pfam" id="PF01648">
    <property type="entry name" value="ACPS"/>
    <property type="match status" value="1"/>
</dbReference>
<evidence type="ECO:0000259" key="3">
    <source>
        <dbReference type="Pfam" id="PF01648"/>
    </source>
</evidence>
<dbReference type="GO" id="GO:0005829">
    <property type="term" value="C:cytosol"/>
    <property type="evidence" value="ECO:0007669"/>
    <property type="project" value="TreeGrafter"/>
</dbReference>
<evidence type="ECO:0000256" key="1">
    <source>
        <dbReference type="ARBA" id="ARBA00010990"/>
    </source>
</evidence>
<dbReference type="STRING" id="1249627.D779_2805"/>
<proteinExistence type="inferred from homology"/>
<protein>
    <submittedName>
        <fullName evidence="4">Putative 4'-phosphopantetheinyl transferase</fullName>
    </submittedName>
</protein>
<dbReference type="GO" id="GO:0019878">
    <property type="term" value="P:lysine biosynthetic process via aminoadipic acid"/>
    <property type="evidence" value="ECO:0007669"/>
    <property type="project" value="TreeGrafter"/>
</dbReference>
<evidence type="ECO:0000256" key="2">
    <source>
        <dbReference type="ARBA" id="ARBA00022679"/>
    </source>
</evidence>
<organism evidence="4 5">
    <name type="scientific">Imhoffiella purpurea</name>
    <dbReference type="NCBI Taxonomy" id="1249627"/>
    <lineage>
        <taxon>Bacteria</taxon>
        <taxon>Pseudomonadati</taxon>
        <taxon>Pseudomonadota</taxon>
        <taxon>Gammaproteobacteria</taxon>
        <taxon>Chromatiales</taxon>
        <taxon>Chromatiaceae</taxon>
        <taxon>Imhoffiella</taxon>
    </lineage>
</organism>
<name>W9VDZ6_9GAMM</name>
<dbReference type="InterPro" id="IPR037143">
    <property type="entry name" value="4-PPantetheinyl_Trfase_dom_sf"/>
</dbReference>